<name>A0A0B5N8F4_BACTU</name>
<protein>
    <submittedName>
        <fullName evidence="1">GIY-YIG catalytic domain protein</fullName>
    </submittedName>
    <submittedName>
        <fullName evidence="3">GIY-YIG nuclease family protein</fullName>
    </submittedName>
</protein>
<reference evidence="3 5" key="3">
    <citation type="submission" date="2020-05" db="EMBL/GenBank/DDBJ databases">
        <title>FDA dAtabase for Regulatory Grade micrObial Sequences (FDA-ARGOS): Supporting development and validation of Infectious Disease Dx tests.</title>
        <authorList>
            <person name="Nelson B."/>
            <person name="Plummer A."/>
            <person name="Tallon L."/>
            <person name="Sadzewicz L."/>
            <person name="Zhao X."/>
            <person name="Vavikolanu K."/>
            <person name="Mehta A."/>
            <person name="Aluvathingal J."/>
            <person name="Nadendla S."/>
            <person name="Myers T."/>
            <person name="Yan Y."/>
            <person name="Sichtig H."/>
        </authorList>
    </citation>
    <scope>NUCLEOTIDE SEQUENCE [LARGE SCALE GENOMIC DNA]</scope>
    <source>
        <strain evidence="3 5">FDAARGOS_795</strain>
        <plasmid evidence="3 5">unnamed3</plasmid>
    </source>
</reference>
<dbReference type="Proteomes" id="UP000501107">
    <property type="component" value="Plasmid unnamed3"/>
</dbReference>
<dbReference type="Gene3D" id="3.40.1440.10">
    <property type="entry name" value="GIY-YIG endonuclease"/>
    <property type="match status" value="1"/>
</dbReference>
<dbReference type="Proteomes" id="UP000031876">
    <property type="component" value="Plasmid 2"/>
</dbReference>
<sequence length="282" mass="32768">MLLKDMLQVCGLDLTKRIKVARHVDKDIDVQELYEKDNFELYQSYQGKNSFNCDYIVSFLGLENSQAVFIGVYEVKNPTEVTGLPQSIDTTEELRKRLSKAKWQYTLEKVDGFETLENRVIVQWEGVATSWCRYLNTFDLEVLQMLPKGETRKFTGYLDFILKRWELESIVNNPLKYKSWHESLSIVAGVYLIVDTKTGKQYVGSAYNTEGIWGRWKTYVNNGHGGNKLLMEILKQDPDRVNDFTYTILQVLPNTYKDTEVFKVESLYKRKLGSRAFGLNSN</sequence>
<dbReference type="KEGG" id="btw:BF38_5928"/>
<dbReference type="Proteomes" id="UP001181533">
    <property type="component" value="Unassembled WGS sequence"/>
</dbReference>
<dbReference type="SUPFAM" id="SSF82771">
    <property type="entry name" value="GIY-YIG endonuclease"/>
    <property type="match status" value="1"/>
</dbReference>
<dbReference type="EMBL" id="CP009334">
    <property type="protein sequence ID" value="AJG74034.1"/>
    <property type="molecule type" value="Genomic_DNA"/>
</dbReference>
<dbReference type="CDD" id="cd10446">
    <property type="entry name" value="GIY-YIG_unchar_1"/>
    <property type="match status" value="1"/>
</dbReference>
<proteinExistence type="predicted"/>
<reference evidence="2" key="2">
    <citation type="submission" date="2019-07" db="EMBL/GenBank/DDBJ databases">
        <title>Phylogenomic Reclassification of ATCC Bacillus Strains and Various Taxa within the Genus Bacillus.</title>
        <authorList>
            <person name="Riojas M.A."/>
            <person name="Frank A.M."/>
            <person name="Fenn S.L."/>
            <person name="King S.P."/>
            <person name="Brower S.M."/>
            <person name="Hazbon M.H."/>
        </authorList>
    </citation>
    <scope>NUCLEOTIDE SEQUENCE</scope>
    <source>
        <strain evidence="2">ATCC 35646</strain>
    </source>
</reference>
<dbReference type="InterPro" id="IPR035901">
    <property type="entry name" value="GIY-YIG_endonuc_sf"/>
</dbReference>
<dbReference type="RefSeq" id="WP_000924700.1">
    <property type="nucleotide sequence ID" value="NZ_CP009334.1"/>
</dbReference>
<organism evidence="3 5">
    <name type="scientific">Bacillus thuringiensis</name>
    <dbReference type="NCBI Taxonomy" id="1428"/>
    <lineage>
        <taxon>Bacteria</taxon>
        <taxon>Bacillati</taxon>
        <taxon>Bacillota</taxon>
        <taxon>Bacilli</taxon>
        <taxon>Bacillales</taxon>
        <taxon>Bacillaceae</taxon>
        <taxon>Bacillus</taxon>
        <taxon>Bacillus cereus group</taxon>
    </lineage>
</organism>
<evidence type="ECO:0000313" key="5">
    <source>
        <dbReference type="Proteomes" id="UP000501107"/>
    </source>
</evidence>
<evidence type="ECO:0000313" key="3">
    <source>
        <dbReference type="EMBL" id="QKH22641.1"/>
    </source>
</evidence>
<reference evidence="1 4" key="1">
    <citation type="journal article" date="2015" name="Genome Announc.">
        <title>Complete genome sequences for 35 biothreat assay-relevant bacillus species.</title>
        <authorList>
            <person name="Johnson S.L."/>
            <person name="Daligault H.E."/>
            <person name="Davenport K.W."/>
            <person name="Jaissle J."/>
            <person name="Frey K.G."/>
            <person name="Ladner J.T."/>
            <person name="Broomall S.M."/>
            <person name="Bishop-Lilly K.A."/>
            <person name="Bruce D.C."/>
            <person name="Gibbons H.S."/>
            <person name="Coyne S.R."/>
            <person name="Lo C.C."/>
            <person name="Meincke L."/>
            <person name="Munk A.C."/>
            <person name="Koroleva G.I."/>
            <person name="Rosenzweig C.N."/>
            <person name="Palacios G.F."/>
            <person name="Redden C.L."/>
            <person name="Minogue T.D."/>
            <person name="Chain P.S."/>
        </authorList>
    </citation>
    <scope>NUCLEOTIDE SEQUENCE [LARGE SCALE GENOMIC DNA]</scope>
    <source>
        <strain evidence="1 4">HD1011</strain>
        <plasmid evidence="1 4">2</plasmid>
    </source>
</reference>
<evidence type="ECO:0000313" key="1">
    <source>
        <dbReference type="EMBL" id="AJG74034.1"/>
    </source>
</evidence>
<accession>A0A0B5N8F4</accession>
<gene>
    <name evidence="1" type="ORF">BF38_5928</name>
    <name evidence="2" type="ORF">FO599_01270</name>
    <name evidence="3" type="ORF">FOC89_01240</name>
</gene>
<dbReference type="AlphaFoldDB" id="A0A0B5N8F4"/>
<dbReference type="EMBL" id="VKQN01000001">
    <property type="protein sequence ID" value="MDR4174762.1"/>
    <property type="molecule type" value="Genomic_DNA"/>
</dbReference>
<keyword evidence="3" id="KW-0614">Plasmid</keyword>
<evidence type="ECO:0000313" key="2">
    <source>
        <dbReference type="EMBL" id="MDR4174762.1"/>
    </source>
</evidence>
<geneLocation type="plasmid" evidence="3 5">
    <name>unnamed3</name>
</geneLocation>
<geneLocation type="plasmid" evidence="1 4">
    <name>2</name>
</geneLocation>
<dbReference type="EMBL" id="CP053979">
    <property type="protein sequence ID" value="QKH22641.1"/>
    <property type="molecule type" value="Genomic_DNA"/>
</dbReference>
<evidence type="ECO:0000313" key="4">
    <source>
        <dbReference type="Proteomes" id="UP000031876"/>
    </source>
</evidence>